<keyword evidence="1" id="KW-0732">Signal</keyword>
<dbReference type="Pfam" id="PF04214">
    <property type="entry name" value="DUF411"/>
    <property type="match status" value="1"/>
</dbReference>
<feature type="chain" id="PRO_5046393379" evidence="1">
    <location>
        <begin position="26"/>
        <end position="160"/>
    </location>
</feature>
<sequence>MKNAILKQMPAAALVLSTLLGAAHAAPADSDKTITVYKTPWCGCCEVWVEAMEEAGYTMKVTDLEDLSNVKKQAGVPDAMGACHTAVIGDERKYVLEGHVPIEAVEKLMSEKPDVKGIAVPGMPMGSLGMGYDPEAEYTVYTFDGYADTQPGVFLETGKK</sequence>
<proteinExistence type="predicted"/>
<dbReference type="InterPro" id="IPR036249">
    <property type="entry name" value="Thioredoxin-like_sf"/>
</dbReference>
<accession>A0ABU4AP24</accession>
<dbReference type="SUPFAM" id="SSF52833">
    <property type="entry name" value="Thioredoxin-like"/>
    <property type="match status" value="1"/>
</dbReference>
<dbReference type="Proteomes" id="UP001185659">
    <property type="component" value="Unassembled WGS sequence"/>
</dbReference>
<organism evidence="2 3">
    <name type="scientific">Nitratireductor aquimarinus</name>
    <dbReference type="NCBI Taxonomy" id="889300"/>
    <lineage>
        <taxon>Bacteria</taxon>
        <taxon>Pseudomonadati</taxon>
        <taxon>Pseudomonadota</taxon>
        <taxon>Alphaproteobacteria</taxon>
        <taxon>Hyphomicrobiales</taxon>
        <taxon>Phyllobacteriaceae</taxon>
        <taxon>Nitratireductor</taxon>
    </lineage>
</organism>
<evidence type="ECO:0000313" key="3">
    <source>
        <dbReference type="Proteomes" id="UP001185659"/>
    </source>
</evidence>
<dbReference type="RefSeq" id="WP_317562060.1">
    <property type="nucleotide sequence ID" value="NZ_JAWLIP010000008.1"/>
</dbReference>
<evidence type="ECO:0000313" key="2">
    <source>
        <dbReference type="EMBL" id="MDV6227998.1"/>
    </source>
</evidence>
<name>A0ABU4AP24_9HYPH</name>
<comment type="caution">
    <text evidence="2">The sequence shown here is derived from an EMBL/GenBank/DDBJ whole genome shotgun (WGS) entry which is preliminary data.</text>
</comment>
<dbReference type="EMBL" id="JAWLIP010000008">
    <property type="protein sequence ID" value="MDV6227998.1"/>
    <property type="molecule type" value="Genomic_DNA"/>
</dbReference>
<keyword evidence="3" id="KW-1185">Reference proteome</keyword>
<reference evidence="2 3" key="1">
    <citation type="submission" date="2023-10" db="EMBL/GenBank/DDBJ databases">
        <authorList>
            <person name="Venkata Ramana C."/>
            <person name="Sasikala C."/>
            <person name="Dhurka M."/>
        </authorList>
    </citation>
    <scope>NUCLEOTIDE SEQUENCE [LARGE SCALE GENOMIC DNA]</scope>
    <source>
        <strain evidence="2 3">KCTC 32151</strain>
    </source>
</reference>
<gene>
    <name evidence="2" type="ORF">R2G56_17010</name>
</gene>
<feature type="signal peptide" evidence="1">
    <location>
        <begin position="1"/>
        <end position="25"/>
    </location>
</feature>
<protein>
    <submittedName>
        <fullName evidence="2">DUF411 domain-containing protein</fullName>
    </submittedName>
</protein>
<evidence type="ECO:0000256" key="1">
    <source>
        <dbReference type="SAM" id="SignalP"/>
    </source>
</evidence>
<dbReference type="InterPro" id="IPR007332">
    <property type="entry name" value="DUF411"/>
</dbReference>